<reference evidence="2 3" key="1">
    <citation type="submission" date="2019-10" db="EMBL/GenBank/DDBJ databases">
        <title>Whole genome shotgun sequence of Acrocarpospora macrocephala NBRC 16266.</title>
        <authorList>
            <person name="Ichikawa N."/>
            <person name="Kimura A."/>
            <person name="Kitahashi Y."/>
            <person name="Komaki H."/>
            <person name="Oguchi A."/>
        </authorList>
    </citation>
    <scope>NUCLEOTIDE SEQUENCE [LARGE SCALE GENOMIC DNA]</scope>
    <source>
        <strain evidence="2 3">NBRC 16266</strain>
    </source>
</reference>
<dbReference type="SUPFAM" id="SSF103256">
    <property type="entry name" value="Hypothetical protein TM0160"/>
    <property type="match status" value="1"/>
</dbReference>
<keyword evidence="3" id="KW-1185">Reference proteome</keyword>
<accession>A0A5M3X277</accession>
<dbReference type="PANTHER" id="PTHR15160">
    <property type="entry name" value="VON HIPPEL-LINDAU PROTEIN"/>
    <property type="match status" value="1"/>
</dbReference>
<protein>
    <recommendedName>
        <fullName evidence="1">BFN domain-containing protein</fullName>
    </recommendedName>
</protein>
<dbReference type="PANTHER" id="PTHR15160:SF1">
    <property type="entry name" value="VON HIPPEL-LINDAU DISEASE TUMOR SUPPRESSOR"/>
    <property type="match status" value="1"/>
</dbReference>
<organism evidence="2 3">
    <name type="scientific">Acrocarpospora macrocephala</name>
    <dbReference type="NCBI Taxonomy" id="150177"/>
    <lineage>
        <taxon>Bacteria</taxon>
        <taxon>Bacillati</taxon>
        <taxon>Actinomycetota</taxon>
        <taxon>Actinomycetes</taxon>
        <taxon>Streptosporangiales</taxon>
        <taxon>Streptosporangiaceae</taxon>
        <taxon>Acrocarpospora</taxon>
    </lineage>
</organism>
<evidence type="ECO:0000313" key="2">
    <source>
        <dbReference type="EMBL" id="GES12408.1"/>
    </source>
</evidence>
<comment type="caution">
    <text evidence="2">The sequence shown here is derived from an EMBL/GenBank/DDBJ whole genome shotgun (WGS) entry which is preliminary data.</text>
</comment>
<dbReference type="InterPro" id="IPR036104">
    <property type="entry name" value="BFN_sf"/>
</dbReference>
<dbReference type="Gene3D" id="3.10.690.10">
    <property type="entry name" value="Bifunctional nuclease domain"/>
    <property type="match status" value="1"/>
</dbReference>
<gene>
    <name evidence="2" type="ORF">Amac_060050</name>
</gene>
<dbReference type="GO" id="GO:0004518">
    <property type="term" value="F:nuclease activity"/>
    <property type="evidence" value="ECO:0007669"/>
    <property type="project" value="InterPro"/>
</dbReference>
<dbReference type="PROSITE" id="PS51658">
    <property type="entry name" value="BFN"/>
    <property type="match status" value="1"/>
</dbReference>
<dbReference type="Pfam" id="PF02577">
    <property type="entry name" value="BFN_dom"/>
    <property type="match status" value="1"/>
</dbReference>
<evidence type="ECO:0000313" key="3">
    <source>
        <dbReference type="Proteomes" id="UP000331127"/>
    </source>
</evidence>
<evidence type="ECO:0000259" key="1">
    <source>
        <dbReference type="PROSITE" id="PS51658"/>
    </source>
</evidence>
<name>A0A5M3X277_9ACTN</name>
<feature type="domain" description="BFN" evidence="1">
    <location>
        <begin position="15"/>
        <end position="143"/>
    </location>
</feature>
<dbReference type="Proteomes" id="UP000331127">
    <property type="component" value="Unassembled WGS sequence"/>
</dbReference>
<proteinExistence type="predicted"/>
<sequence length="170" mass="18770">MPGDICRIPESESPVLQMEVVGVRVEMPSNQPIVLLKEANGDRYLPIWIGMTEATAIALAQAEDPPPRPLTHDLFRDVLDALDIQLRTVNIVALRDGIFFADLVFSNGVEVSARPSDSIALALRTHTPIFASEDVVREAGVSMPDDQEDEVEKFREFLDNITPEDFGRAG</sequence>
<dbReference type="InterPro" id="IPR003729">
    <property type="entry name" value="Bi_nuclease_dom"/>
</dbReference>
<dbReference type="AlphaFoldDB" id="A0A5M3X277"/>
<dbReference type="EMBL" id="BLAE01000036">
    <property type="protein sequence ID" value="GES12408.1"/>
    <property type="molecule type" value="Genomic_DNA"/>
</dbReference>